<comment type="caution">
    <text evidence="1">The sequence shown here is derived from an EMBL/GenBank/DDBJ whole genome shotgun (WGS) entry which is preliminary data.</text>
</comment>
<gene>
    <name evidence="1" type="ORF">DFP72DRAFT_1038927</name>
</gene>
<evidence type="ECO:0000313" key="1">
    <source>
        <dbReference type="EMBL" id="KAF6766208.1"/>
    </source>
</evidence>
<proteinExistence type="predicted"/>
<sequence>MLVEGKEEVGKLIGPCAREKCLGRYLCAFGTGEEARAEITNMAKGGARASRYIERKMSVQHGSGLSEILPFIVVFKEGVTSEQIGNYCKEVEDAVRGRYDQGAGILNGFSATIPASFHASLVGDELIDYIEPDGIATIQ</sequence>
<dbReference type="EMBL" id="JACGCI010000001">
    <property type="protein sequence ID" value="KAF6766208.1"/>
    <property type="molecule type" value="Genomic_DNA"/>
</dbReference>
<dbReference type="Proteomes" id="UP000521943">
    <property type="component" value="Unassembled WGS sequence"/>
</dbReference>
<dbReference type="AlphaFoldDB" id="A0A8H6IKA9"/>
<reference evidence="1 2" key="1">
    <citation type="submission" date="2020-07" db="EMBL/GenBank/DDBJ databases">
        <title>Comparative genomics of pyrophilous fungi reveals a link between fire events and developmental genes.</title>
        <authorList>
            <consortium name="DOE Joint Genome Institute"/>
            <person name="Steindorff A.S."/>
            <person name="Carver A."/>
            <person name="Calhoun S."/>
            <person name="Stillman K."/>
            <person name="Liu H."/>
            <person name="Lipzen A."/>
            <person name="Pangilinan J."/>
            <person name="Labutti K."/>
            <person name="Bruns T.D."/>
            <person name="Grigoriev I.V."/>
        </authorList>
    </citation>
    <scope>NUCLEOTIDE SEQUENCE [LARGE SCALE GENOMIC DNA]</scope>
    <source>
        <strain evidence="1 2">CBS 144469</strain>
    </source>
</reference>
<evidence type="ECO:0000313" key="2">
    <source>
        <dbReference type="Proteomes" id="UP000521943"/>
    </source>
</evidence>
<keyword evidence="2" id="KW-1185">Reference proteome</keyword>
<organism evidence="1 2">
    <name type="scientific">Ephemerocybe angulata</name>
    <dbReference type="NCBI Taxonomy" id="980116"/>
    <lineage>
        <taxon>Eukaryota</taxon>
        <taxon>Fungi</taxon>
        <taxon>Dikarya</taxon>
        <taxon>Basidiomycota</taxon>
        <taxon>Agaricomycotina</taxon>
        <taxon>Agaricomycetes</taxon>
        <taxon>Agaricomycetidae</taxon>
        <taxon>Agaricales</taxon>
        <taxon>Agaricineae</taxon>
        <taxon>Psathyrellaceae</taxon>
        <taxon>Ephemerocybe</taxon>
    </lineage>
</organism>
<name>A0A8H6IKA9_9AGAR</name>
<dbReference type="InterPro" id="IPR037045">
    <property type="entry name" value="S8pro/Inhibitor_I9_sf"/>
</dbReference>
<accession>A0A8H6IKA9</accession>
<dbReference type="SUPFAM" id="SSF54897">
    <property type="entry name" value="Protease propeptides/inhibitors"/>
    <property type="match status" value="1"/>
</dbReference>
<dbReference type="OrthoDB" id="5518345at2759"/>
<dbReference type="Gene3D" id="3.30.70.80">
    <property type="entry name" value="Peptidase S8 propeptide/proteinase inhibitor I9"/>
    <property type="match status" value="1"/>
</dbReference>
<protein>
    <submittedName>
        <fullName evidence="1">Uncharacterized protein</fullName>
    </submittedName>
</protein>